<dbReference type="HOGENOM" id="CLU_2778496_0_0_1"/>
<sequence length="69" mass="7681">MLPCDNMLGLLHGRLTDLAHRFFFGERRHAHDISDGVLSCIFFTLFPRTSSFCRSAAPALPLPESASEC</sequence>
<evidence type="ECO:0000313" key="1">
    <source>
        <dbReference type="EMBL" id="EDW42399.1"/>
    </source>
</evidence>
<dbReference type="EMBL" id="CH480815">
    <property type="protein sequence ID" value="EDW42399.1"/>
    <property type="molecule type" value="Genomic_DNA"/>
</dbReference>
<dbReference type="OMA" id="WAHRFFF"/>
<accession>B4HGF1</accession>
<protein>
    <submittedName>
        <fullName evidence="1">GM25980</fullName>
    </submittedName>
</protein>
<name>B4HGF1_DROSE</name>
<organism evidence="2">
    <name type="scientific">Drosophila sechellia</name>
    <name type="common">Fruit fly</name>
    <dbReference type="NCBI Taxonomy" id="7238"/>
    <lineage>
        <taxon>Eukaryota</taxon>
        <taxon>Metazoa</taxon>
        <taxon>Ecdysozoa</taxon>
        <taxon>Arthropoda</taxon>
        <taxon>Hexapoda</taxon>
        <taxon>Insecta</taxon>
        <taxon>Pterygota</taxon>
        <taxon>Neoptera</taxon>
        <taxon>Endopterygota</taxon>
        <taxon>Diptera</taxon>
        <taxon>Brachycera</taxon>
        <taxon>Muscomorpha</taxon>
        <taxon>Ephydroidea</taxon>
        <taxon>Drosophilidae</taxon>
        <taxon>Drosophila</taxon>
        <taxon>Sophophora</taxon>
    </lineage>
</organism>
<evidence type="ECO:0000313" key="2">
    <source>
        <dbReference type="Proteomes" id="UP000001292"/>
    </source>
</evidence>
<dbReference type="Proteomes" id="UP000001292">
    <property type="component" value="Unassembled WGS sequence"/>
</dbReference>
<dbReference type="PhylomeDB" id="B4HGF1"/>
<keyword evidence="2" id="KW-1185">Reference proteome</keyword>
<gene>
    <name evidence="1" type="primary">Dsec\GM25980</name>
    <name evidence="1" type="ORF">Dsec_GM25980</name>
</gene>
<dbReference type="AlphaFoldDB" id="B4HGF1"/>
<proteinExistence type="predicted"/>
<reference evidence="1 2" key="1">
    <citation type="journal article" date="2007" name="Nature">
        <title>Evolution of genes and genomes on the Drosophila phylogeny.</title>
        <authorList>
            <consortium name="Drosophila 12 Genomes Consortium"/>
            <person name="Clark A.G."/>
            <person name="Eisen M.B."/>
            <person name="Smith D.R."/>
            <person name="Bergman C.M."/>
            <person name="Oliver B."/>
            <person name="Markow T.A."/>
            <person name="Kaufman T.C."/>
            <person name="Kellis M."/>
            <person name="Gelbart W."/>
            <person name="Iyer V.N."/>
            <person name="Pollard D.A."/>
            <person name="Sackton T.B."/>
            <person name="Larracuente A.M."/>
            <person name="Singh N.D."/>
            <person name="Abad J.P."/>
            <person name="Abt D.N."/>
            <person name="Adryan B."/>
            <person name="Aguade M."/>
            <person name="Akashi H."/>
            <person name="Anderson W.W."/>
            <person name="Aquadro C.F."/>
            <person name="Ardell D.H."/>
            <person name="Arguello R."/>
            <person name="Artieri C.G."/>
            <person name="Barbash D.A."/>
            <person name="Barker D."/>
            <person name="Barsanti P."/>
            <person name="Batterham P."/>
            <person name="Batzoglou S."/>
            <person name="Begun D."/>
            <person name="Bhutkar A."/>
            <person name="Blanco E."/>
            <person name="Bosak S.A."/>
            <person name="Bradley R.K."/>
            <person name="Brand A.D."/>
            <person name="Brent M.R."/>
            <person name="Brooks A.N."/>
            <person name="Brown R.H."/>
            <person name="Butlin R.K."/>
            <person name="Caggese C."/>
            <person name="Calvi B.R."/>
            <person name="Bernardo de Carvalho A."/>
            <person name="Caspi A."/>
            <person name="Castrezana S."/>
            <person name="Celniker S.E."/>
            <person name="Chang J.L."/>
            <person name="Chapple C."/>
            <person name="Chatterji S."/>
            <person name="Chinwalla A."/>
            <person name="Civetta A."/>
            <person name="Clifton S.W."/>
            <person name="Comeron J.M."/>
            <person name="Costello J.C."/>
            <person name="Coyne J.A."/>
            <person name="Daub J."/>
            <person name="David R.G."/>
            <person name="Delcher A.L."/>
            <person name="Delehaunty K."/>
            <person name="Do C.B."/>
            <person name="Ebling H."/>
            <person name="Edwards K."/>
            <person name="Eickbush T."/>
            <person name="Evans J.D."/>
            <person name="Filipski A."/>
            <person name="Findeiss S."/>
            <person name="Freyhult E."/>
            <person name="Fulton L."/>
            <person name="Fulton R."/>
            <person name="Garcia A.C."/>
            <person name="Gardiner A."/>
            <person name="Garfield D.A."/>
            <person name="Garvin B.E."/>
            <person name="Gibson G."/>
            <person name="Gilbert D."/>
            <person name="Gnerre S."/>
            <person name="Godfrey J."/>
            <person name="Good R."/>
            <person name="Gotea V."/>
            <person name="Gravely B."/>
            <person name="Greenberg A.J."/>
            <person name="Griffiths-Jones S."/>
            <person name="Gross S."/>
            <person name="Guigo R."/>
            <person name="Gustafson E.A."/>
            <person name="Haerty W."/>
            <person name="Hahn M.W."/>
            <person name="Halligan D.L."/>
            <person name="Halpern A.L."/>
            <person name="Halter G.M."/>
            <person name="Han M.V."/>
            <person name="Heger A."/>
            <person name="Hillier L."/>
            <person name="Hinrichs A.S."/>
            <person name="Holmes I."/>
            <person name="Hoskins R.A."/>
            <person name="Hubisz M.J."/>
            <person name="Hultmark D."/>
            <person name="Huntley M.A."/>
            <person name="Jaffe D.B."/>
            <person name="Jagadeeshan S."/>
            <person name="Jeck W.R."/>
            <person name="Johnson J."/>
            <person name="Jones C.D."/>
            <person name="Jordan W.C."/>
            <person name="Karpen G.H."/>
            <person name="Kataoka E."/>
            <person name="Keightley P.D."/>
            <person name="Kheradpour P."/>
            <person name="Kirkness E.F."/>
            <person name="Koerich L.B."/>
            <person name="Kristiansen K."/>
            <person name="Kudrna D."/>
            <person name="Kulathinal R.J."/>
            <person name="Kumar S."/>
            <person name="Kwok R."/>
            <person name="Lander E."/>
            <person name="Langley C.H."/>
            <person name="Lapoint R."/>
            <person name="Lazzaro B.P."/>
            <person name="Lee S.J."/>
            <person name="Levesque L."/>
            <person name="Li R."/>
            <person name="Lin C.F."/>
            <person name="Lin M.F."/>
            <person name="Lindblad-Toh K."/>
            <person name="Llopart A."/>
            <person name="Long M."/>
            <person name="Low L."/>
            <person name="Lozovsky E."/>
            <person name="Lu J."/>
            <person name="Luo M."/>
            <person name="Machado C.A."/>
            <person name="Makalowski W."/>
            <person name="Marzo M."/>
            <person name="Matsuda M."/>
            <person name="Matzkin L."/>
            <person name="McAllister B."/>
            <person name="McBride C.S."/>
            <person name="McKernan B."/>
            <person name="McKernan K."/>
            <person name="Mendez-Lago M."/>
            <person name="Minx P."/>
            <person name="Mollenhauer M.U."/>
            <person name="Montooth K."/>
            <person name="Mount S.M."/>
            <person name="Mu X."/>
            <person name="Myers E."/>
            <person name="Negre B."/>
            <person name="Newfeld S."/>
            <person name="Nielsen R."/>
            <person name="Noor M.A."/>
            <person name="O'Grady P."/>
            <person name="Pachter L."/>
            <person name="Papaceit M."/>
            <person name="Parisi M.J."/>
            <person name="Parisi M."/>
            <person name="Parts L."/>
            <person name="Pedersen J.S."/>
            <person name="Pesole G."/>
            <person name="Phillippy A.M."/>
            <person name="Ponting C.P."/>
            <person name="Pop M."/>
            <person name="Porcelli D."/>
            <person name="Powell J.R."/>
            <person name="Prohaska S."/>
            <person name="Pruitt K."/>
            <person name="Puig M."/>
            <person name="Quesneville H."/>
            <person name="Ram K.R."/>
            <person name="Rand D."/>
            <person name="Rasmussen M.D."/>
            <person name="Reed L.K."/>
            <person name="Reenan R."/>
            <person name="Reily A."/>
            <person name="Remington K.A."/>
            <person name="Rieger T.T."/>
            <person name="Ritchie M.G."/>
            <person name="Robin C."/>
            <person name="Rogers Y.H."/>
            <person name="Rohde C."/>
            <person name="Rozas J."/>
            <person name="Rubenfield M.J."/>
            <person name="Ruiz A."/>
            <person name="Russo S."/>
            <person name="Salzberg S.L."/>
            <person name="Sanchez-Gracia A."/>
            <person name="Saranga D.J."/>
            <person name="Sato H."/>
            <person name="Schaeffer S.W."/>
            <person name="Schatz M.C."/>
            <person name="Schlenke T."/>
            <person name="Schwartz R."/>
            <person name="Segarra C."/>
            <person name="Singh R.S."/>
            <person name="Sirot L."/>
            <person name="Sirota M."/>
            <person name="Sisneros N.B."/>
            <person name="Smith C.D."/>
            <person name="Smith T.F."/>
            <person name="Spieth J."/>
            <person name="Stage D.E."/>
            <person name="Stark A."/>
            <person name="Stephan W."/>
            <person name="Strausberg R.L."/>
            <person name="Strempel S."/>
            <person name="Sturgill D."/>
            <person name="Sutton G."/>
            <person name="Sutton G.G."/>
            <person name="Tao W."/>
            <person name="Teichmann S."/>
            <person name="Tobari Y.N."/>
            <person name="Tomimura Y."/>
            <person name="Tsolas J.M."/>
            <person name="Valente V.L."/>
            <person name="Venter E."/>
            <person name="Venter J.C."/>
            <person name="Vicario S."/>
            <person name="Vieira F.G."/>
            <person name="Vilella A.J."/>
            <person name="Villasante A."/>
            <person name="Walenz B."/>
            <person name="Wang J."/>
            <person name="Wasserman M."/>
            <person name="Watts T."/>
            <person name="Wilson D."/>
            <person name="Wilson R.K."/>
            <person name="Wing R.A."/>
            <person name="Wolfner M.F."/>
            <person name="Wong A."/>
            <person name="Wong G.K."/>
            <person name="Wu C.I."/>
            <person name="Wu G."/>
            <person name="Yamamoto D."/>
            <person name="Yang H.P."/>
            <person name="Yang S.P."/>
            <person name="Yorke J.A."/>
            <person name="Yoshida K."/>
            <person name="Zdobnov E."/>
            <person name="Zhang P."/>
            <person name="Zhang Y."/>
            <person name="Zimin A.V."/>
            <person name="Baldwin J."/>
            <person name="Abdouelleil A."/>
            <person name="Abdulkadir J."/>
            <person name="Abebe A."/>
            <person name="Abera B."/>
            <person name="Abreu J."/>
            <person name="Acer S.C."/>
            <person name="Aftuck L."/>
            <person name="Alexander A."/>
            <person name="An P."/>
            <person name="Anderson E."/>
            <person name="Anderson S."/>
            <person name="Arachi H."/>
            <person name="Azer M."/>
            <person name="Bachantsang P."/>
            <person name="Barry A."/>
            <person name="Bayul T."/>
            <person name="Berlin A."/>
            <person name="Bessette D."/>
            <person name="Bloom T."/>
            <person name="Blye J."/>
            <person name="Boguslavskiy L."/>
            <person name="Bonnet C."/>
            <person name="Boukhgalter B."/>
            <person name="Bourzgui I."/>
            <person name="Brown A."/>
            <person name="Cahill P."/>
            <person name="Channer S."/>
            <person name="Cheshatsang Y."/>
            <person name="Chuda L."/>
            <person name="Citroen M."/>
            <person name="Collymore A."/>
            <person name="Cooke P."/>
            <person name="Costello M."/>
            <person name="D'Aco K."/>
            <person name="Daza R."/>
            <person name="De Haan G."/>
            <person name="DeGray S."/>
            <person name="DeMaso C."/>
            <person name="Dhargay N."/>
            <person name="Dooley K."/>
            <person name="Dooley E."/>
            <person name="Doricent M."/>
            <person name="Dorje P."/>
            <person name="Dorjee K."/>
            <person name="Dupes A."/>
            <person name="Elong R."/>
            <person name="Falk J."/>
            <person name="Farina A."/>
            <person name="Faro S."/>
            <person name="Ferguson D."/>
            <person name="Fisher S."/>
            <person name="Foley C.D."/>
            <person name="Franke A."/>
            <person name="Friedrich D."/>
            <person name="Gadbois L."/>
            <person name="Gearin G."/>
            <person name="Gearin C.R."/>
            <person name="Giannoukos G."/>
            <person name="Goode T."/>
            <person name="Graham J."/>
            <person name="Grandbois E."/>
            <person name="Grewal S."/>
            <person name="Gyaltsen K."/>
            <person name="Hafez N."/>
            <person name="Hagos B."/>
            <person name="Hall J."/>
            <person name="Henson C."/>
            <person name="Hollinger A."/>
            <person name="Honan T."/>
            <person name="Huard M.D."/>
            <person name="Hughes L."/>
            <person name="Hurhula B."/>
            <person name="Husby M.E."/>
            <person name="Kamat A."/>
            <person name="Kanga B."/>
            <person name="Kashin S."/>
            <person name="Khazanovich D."/>
            <person name="Kisner P."/>
            <person name="Lance K."/>
            <person name="Lara M."/>
            <person name="Lee W."/>
            <person name="Lennon N."/>
            <person name="Letendre F."/>
            <person name="LeVine R."/>
            <person name="Lipovsky A."/>
            <person name="Liu X."/>
            <person name="Liu J."/>
            <person name="Liu S."/>
            <person name="Lokyitsang T."/>
            <person name="Lokyitsang Y."/>
            <person name="Lubonja R."/>
            <person name="Lui A."/>
            <person name="MacDonald P."/>
            <person name="Magnisalis V."/>
            <person name="Maru K."/>
            <person name="Matthews C."/>
            <person name="McCusker W."/>
            <person name="McDonough S."/>
            <person name="Mehta T."/>
            <person name="Meldrim J."/>
            <person name="Meneus L."/>
            <person name="Mihai O."/>
            <person name="Mihalev A."/>
            <person name="Mihova T."/>
            <person name="Mittelman R."/>
            <person name="Mlenga V."/>
            <person name="Montmayeur A."/>
            <person name="Mulrain L."/>
            <person name="Navidi A."/>
            <person name="Naylor J."/>
            <person name="Negash T."/>
            <person name="Nguyen T."/>
            <person name="Nguyen N."/>
            <person name="Nicol R."/>
            <person name="Norbu C."/>
            <person name="Norbu N."/>
            <person name="Novod N."/>
            <person name="O'Neill B."/>
            <person name="Osman S."/>
            <person name="Markiewicz E."/>
            <person name="Oyono O.L."/>
            <person name="Patti C."/>
            <person name="Phunkhang P."/>
            <person name="Pierre F."/>
            <person name="Priest M."/>
            <person name="Raghuraman S."/>
            <person name="Rege F."/>
            <person name="Reyes R."/>
            <person name="Rise C."/>
            <person name="Rogov P."/>
            <person name="Ross K."/>
            <person name="Ryan E."/>
            <person name="Settipalli S."/>
            <person name="Shea T."/>
            <person name="Sherpa N."/>
            <person name="Shi L."/>
            <person name="Shih D."/>
            <person name="Sparrow T."/>
            <person name="Spaulding J."/>
            <person name="Stalker J."/>
            <person name="Stange-Thomann N."/>
            <person name="Stavropoulos S."/>
            <person name="Stone C."/>
            <person name="Strader C."/>
            <person name="Tesfaye S."/>
            <person name="Thomson T."/>
            <person name="Thoulutsang Y."/>
            <person name="Thoulutsang D."/>
            <person name="Topham K."/>
            <person name="Topping I."/>
            <person name="Tsamla T."/>
            <person name="Vassiliev H."/>
            <person name="Vo A."/>
            <person name="Wangchuk T."/>
            <person name="Wangdi T."/>
            <person name="Weiand M."/>
            <person name="Wilkinson J."/>
            <person name="Wilson A."/>
            <person name="Yadav S."/>
            <person name="Young G."/>
            <person name="Yu Q."/>
            <person name="Zembek L."/>
            <person name="Zhong D."/>
            <person name="Zimmer A."/>
            <person name="Zwirko Z."/>
            <person name="Jaffe D.B."/>
            <person name="Alvarez P."/>
            <person name="Brockman W."/>
            <person name="Butler J."/>
            <person name="Chin C."/>
            <person name="Gnerre S."/>
            <person name="Grabherr M."/>
            <person name="Kleber M."/>
            <person name="Mauceli E."/>
            <person name="MacCallum I."/>
        </authorList>
    </citation>
    <scope>NUCLEOTIDE SEQUENCE [LARGE SCALE GENOMIC DNA]</scope>
    <source>
        <strain evidence="2">Rob3c / Tucson 14021-0248.25</strain>
    </source>
</reference>